<keyword evidence="1" id="KW-1133">Transmembrane helix</keyword>
<keyword evidence="1" id="KW-0812">Transmembrane</keyword>
<comment type="caution">
    <text evidence="2">The sequence shown here is derived from an EMBL/GenBank/DDBJ whole genome shotgun (WGS) entry which is preliminary data.</text>
</comment>
<sequence length="87" mass="9892">AYWFSRNGHYRTTKLAGMKGISSTGIGAIIGFVLAMIALLLVAVLVFLTFMRHRRQRNLEERSTIVEAYPRPMISSQDPVYTKEWSA</sequence>
<feature type="non-terminal residue" evidence="2">
    <location>
        <position position="1"/>
    </location>
</feature>
<feature type="transmembrane region" description="Helical" evidence="1">
    <location>
        <begin position="26"/>
        <end position="50"/>
    </location>
</feature>
<proteinExistence type="predicted"/>
<name>V2YR48_MONRO</name>
<reference evidence="2 3" key="1">
    <citation type="journal article" date="2014" name="BMC Genomics">
        <title>Genome and secretome analysis of the hemibiotrophic fungal pathogen, Moniliophthora roreri, which causes frosty pod rot disease of cacao: mechanisms of the biotrophic and necrotrophic phases.</title>
        <authorList>
            <person name="Meinhardt L.W."/>
            <person name="Costa G.G.L."/>
            <person name="Thomazella D.P.T."/>
            <person name="Teixeira P.J.P.L."/>
            <person name="Carazzolle M.F."/>
            <person name="Schuster S.C."/>
            <person name="Carlson J.E."/>
            <person name="Guiltinan M.J."/>
            <person name="Mieczkowski P."/>
            <person name="Farmer A."/>
            <person name="Ramaraj T."/>
            <person name="Crozier J."/>
            <person name="Davis R.E."/>
            <person name="Shao J."/>
            <person name="Melnick R.L."/>
            <person name="Pereira G.A.G."/>
            <person name="Bailey B.A."/>
        </authorList>
    </citation>
    <scope>NUCLEOTIDE SEQUENCE [LARGE SCALE GENOMIC DNA]</scope>
    <source>
        <strain evidence="2 3">MCA 2997</strain>
    </source>
</reference>
<gene>
    <name evidence="2" type="ORF">Moror_12786</name>
</gene>
<evidence type="ECO:0000313" key="2">
    <source>
        <dbReference type="EMBL" id="ESK94119.1"/>
    </source>
</evidence>
<keyword evidence="3" id="KW-1185">Reference proteome</keyword>
<evidence type="ECO:0000256" key="1">
    <source>
        <dbReference type="SAM" id="Phobius"/>
    </source>
</evidence>
<organism evidence="2 3">
    <name type="scientific">Moniliophthora roreri (strain MCA 2997)</name>
    <name type="common">Cocoa frosty pod rot fungus</name>
    <name type="synonym">Crinipellis roreri</name>
    <dbReference type="NCBI Taxonomy" id="1381753"/>
    <lineage>
        <taxon>Eukaryota</taxon>
        <taxon>Fungi</taxon>
        <taxon>Dikarya</taxon>
        <taxon>Basidiomycota</taxon>
        <taxon>Agaricomycotina</taxon>
        <taxon>Agaricomycetes</taxon>
        <taxon>Agaricomycetidae</taxon>
        <taxon>Agaricales</taxon>
        <taxon>Marasmiineae</taxon>
        <taxon>Marasmiaceae</taxon>
        <taxon>Moniliophthora</taxon>
    </lineage>
</organism>
<dbReference type="AlphaFoldDB" id="V2YR48"/>
<dbReference type="KEGG" id="mrr:Moror_12786"/>
<accession>V2YR48</accession>
<protein>
    <submittedName>
        <fullName evidence="2">Uncharacterized protein</fullName>
    </submittedName>
</protein>
<dbReference type="EMBL" id="AWSO01000154">
    <property type="protein sequence ID" value="ESK94119.1"/>
    <property type="molecule type" value="Genomic_DNA"/>
</dbReference>
<dbReference type="Proteomes" id="UP000017559">
    <property type="component" value="Unassembled WGS sequence"/>
</dbReference>
<keyword evidence="1" id="KW-0472">Membrane</keyword>
<dbReference type="HOGENOM" id="CLU_2489421_0_0_1"/>
<evidence type="ECO:0000313" key="3">
    <source>
        <dbReference type="Proteomes" id="UP000017559"/>
    </source>
</evidence>